<evidence type="ECO:0000256" key="1">
    <source>
        <dbReference type="SAM" id="MobiDB-lite"/>
    </source>
</evidence>
<reference evidence="2" key="1">
    <citation type="submission" date="2018-05" db="EMBL/GenBank/DDBJ databases">
        <authorList>
            <person name="Lanie J.A."/>
            <person name="Ng W.-L."/>
            <person name="Kazmierczak K.M."/>
            <person name="Andrzejewski T.M."/>
            <person name="Davidsen T.M."/>
            <person name="Wayne K.J."/>
            <person name="Tettelin H."/>
            <person name="Glass J.I."/>
            <person name="Rusch D."/>
            <person name="Podicherti R."/>
            <person name="Tsui H.-C.T."/>
            <person name="Winkler M.E."/>
        </authorList>
    </citation>
    <scope>NUCLEOTIDE SEQUENCE</scope>
</reference>
<sequence length="26" mass="2770">MQNTPAGYHSLNGMPLTKSSPARIVV</sequence>
<name>A0A382TES7_9ZZZZ</name>
<gene>
    <name evidence="2" type="ORF">METZ01_LOCUS372775</name>
</gene>
<organism evidence="2">
    <name type="scientific">marine metagenome</name>
    <dbReference type="NCBI Taxonomy" id="408172"/>
    <lineage>
        <taxon>unclassified sequences</taxon>
        <taxon>metagenomes</taxon>
        <taxon>ecological metagenomes</taxon>
    </lineage>
</organism>
<dbReference type="EMBL" id="UINC01135644">
    <property type="protein sequence ID" value="SVD19921.1"/>
    <property type="molecule type" value="Genomic_DNA"/>
</dbReference>
<evidence type="ECO:0000313" key="2">
    <source>
        <dbReference type="EMBL" id="SVD19921.1"/>
    </source>
</evidence>
<protein>
    <submittedName>
        <fullName evidence="2">Uncharacterized protein</fullName>
    </submittedName>
</protein>
<accession>A0A382TES7</accession>
<feature type="region of interest" description="Disordered" evidence="1">
    <location>
        <begin position="1"/>
        <end position="26"/>
    </location>
</feature>
<proteinExistence type="predicted"/>
<dbReference type="AlphaFoldDB" id="A0A382TES7"/>